<dbReference type="SUPFAM" id="SSF55874">
    <property type="entry name" value="ATPase domain of HSP90 chaperone/DNA topoisomerase II/histidine kinase"/>
    <property type="match status" value="1"/>
</dbReference>
<dbReference type="SMART" id="SM00065">
    <property type="entry name" value="GAF"/>
    <property type="match status" value="1"/>
</dbReference>
<dbReference type="InterPro" id="IPR003594">
    <property type="entry name" value="HATPase_dom"/>
</dbReference>
<comment type="caution">
    <text evidence="4">The sequence shown here is derived from an EMBL/GenBank/DDBJ whole genome shotgun (WGS) entry which is preliminary data.</text>
</comment>
<evidence type="ECO:0000256" key="2">
    <source>
        <dbReference type="SAM" id="MobiDB-lite"/>
    </source>
</evidence>
<evidence type="ECO:0000256" key="1">
    <source>
        <dbReference type="ARBA" id="ARBA00022801"/>
    </source>
</evidence>
<dbReference type="PANTHER" id="PTHR43156:SF2">
    <property type="entry name" value="STAGE II SPORULATION PROTEIN E"/>
    <property type="match status" value="1"/>
</dbReference>
<dbReference type="Gene3D" id="3.60.40.10">
    <property type="entry name" value="PPM-type phosphatase domain"/>
    <property type="match status" value="1"/>
</dbReference>
<feature type="compositionally biased region" description="Pro residues" evidence="2">
    <location>
        <begin position="287"/>
        <end position="303"/>
    </location>
</feature>
<dbReference type="Pfam" id="PF13581">
    <property type="entry name" value="HATPase_c_2"/>
    <property type="match status" value="1"/>
</dbReference>
<gene>
    <name evidence="4" type="ORF">ACFW88_30020</name>
</gene>
<keyword evidence="5" id="KW-1185">Reference proteome</keyword>
<proteinExistence type="predicted"/>
<dbReference type="PROSITE" id="PS50112">
    <property type="entry name" value="PAS"/>
    <property type="match status" value="1"/>
</dbReference>
<dbReference type="InterPro" id="IPR029016">
    <property type="entry name" value="GAF-like_dom_sf"/>
</dbReference>
<dbReference type="RefSeq" id="WP_381798825.1">
    <property type="nucleotide sequence ID" value="NZ_JBHYTS010000066.1"/>
</dbReference>
<dbReference type="PANTHER" id="PTHR43156">
    <property type="entry name" value="STAGE II SPORULATION PROTEIN E-RELATED"/>
    <property type="match status" value="1"/>
</dbReference>
<evidence type="ECO:0000313" key="5">
    <source>
        <dbReference type="Proteomes" id="UP001599756"/>
    </source>
</evidence>
<dbReference type="Gene3D" id="3.30.450.40">
    <property type="match status" value="1"/>
</dbReference>
<dbReference type="Gene3D" id="3.30.450.20">
    <property type="entry name" value="PAS domain"/>
    <property type="match status" value="1"/>
</dbReference>
<name>A0ABW6HET1_9ACTN</name>
<dbReference type="SUPFAM" id="SSF55785">
    <property type="entry name" value="PYP-like sensor domain (PAS domain)"/>
    <property type="match status" value="1"/>
</dbReference>
<feature type="domain" description="PAS" evidence="3">
    <location>
        <begin position="33"/>
        <end position="89"/>
    </location>
</feature>
<dbReference type="InterPro" id="IPR036890">
    <property type="entry name" value="HATPase_C_sf"/>
</dbReference>
<protein>
    <submittedName>
        <fullName evidence="4">SpoIIE family protein phosphatase</fullName>
    </submittedName>
</protein>
<sequence length="770" mass="80802">MTDPPRASVTGGSGLDEAVAGVLFGQSPGGLHVYDTALRLTRVNTAARSIREFPVDRMIGRSLLDVLEAFHAEDPAAVVDAARGVLETGSPVLDLHFRVRNEQDPPQERVASVSVFRLDDHEGTPQGVAATVTDITERVGALARLELLDRATACVGTTLDVFRTAAELCEVVVPELADSVTVHVLDSVLRGQAPVLGGVTGELPLRRAASRSVDGADPQQAPLGAAGRHVCVCAGGKALPGLSSELTTDLHAPPGPDRCPTADRSDVPPPAPGPHPGSGRHEAPDQNPAPGPHPDPGPAPARDPGPGRDAHDGGSPGPDTAGTADPAPHPDRGPDARRPSAGPESRMTVPMRARGVLLGVACFHRRLRAVPFDRGDLALAEQLAARAALCLDNARLYTRERSVARIVHRNLRHPEFRTHPGVDTAYAYLPAGAGGGWFDVLPLSGSRVALAAGDTTGHLVDATAAMGELRVAATALSELDLPPDEILARLHDLTSRFARAPRGPGPEESAAQTWPATCVYLVYDPVTRGCAMASAGHPPPALILPDGTVDILDVPLGPPLGQGVGEYGVAERTLPEGSVLVLYNPALLTDGTSPAPAHIPPAGLRRAAAARDRLEDACDAVVDALAPERPPEDVIVLLARTRTLPADRTASWTLSSHPRAVAEARRAVAARLTAWGLEGLVDEARLVVSELVTNAVRYGAGSLELRLIREQALTCEVTDESSTAPQLRRALVSDEGGRGLFITAQLTERWGVRPARRGKTVWAELRTPAD</sequence>
<dbReference type="Pfam" id="PF01590">
    <property type="entry name" value="GAF"/>
    <property type="match status" value="1"/>
</dbReference>
<dbReference type="SUPFAM" id="SSF55781">
    <property type="entry name" value="GAF domain-like"/>
    <property type="match status" value="1"/>
</dbReference>
<dbReference type="InterPro" id="IPR001932">
    <property type="entry name" value="PPM-type_phosphatase-like_dom"/>
</dbReference>
<evidence type="ECO:0000313" key="4">
    <source>
        <dbReference type="EMBL" id="MFE1754730.1"/>
    </source>
</evidence>
<dbReference type="SMART" id="SM00331">
    <property type="entry name" value="PP2C_SIG"/>
    <property type="match status" value="1"/>
</dbReference>
<evidence type="ECO:0000259" key="3">
    <source>
        <dbReference type="PROSITE" id="PS50112"/>
    </source>
</evidence>
<dbReference type="InterPro" id="IPR052016">
    <property type="entry name" value="Bact_Sigma-Reg"/>
</dbReference>
<organism evidence="4 5">
    <name type="scientific">Streptomyces anandii</name>
    <dbReference type="NCBI Taxonomy" id="285454"/>
    <lineage>
        <taxon>Bacteria</taxon>
        <taxon>Bacillati</taxon>
        <taxon>Actinomycetota</taxon>
        <taxon>Actinomycetes</taxon>
        <taxon>Kitasatosporales</taxon>
        <taxon>Streptomycetaceae</taxon>
        <taxon>Streptomyces</taxon>
    </lineage>
</organism>
<dbReference type="InterPro" id="IPR000014">
    <property type="entry name" value="PAS"/>
</dbReference>
<dbReference type="Pfam" id="PF07228">
    <property type="entry name" value="SpoIIE"/>
    <property type="match status" value="1"/>
</dbReference>
<dbReference type="InterPro" id="IPR035965">
    <property type="entry name" value="PAS-like_dom_sf"/>
</dbReference>
<accession>A0ABW6HET1</accession>
<feature type="region of interest" description="Disordered" evidence="2">
    <location>
        <begin position="244"/>
        <end position="348"/>
    </location>
</feature>
<dbReference type="Pfam" id="PF08448">
    <property type="entry name" value="PAS_4"/>
    <property type="match status" value="1"/>
</dbReference>
<dbReference type="CDD" id="cd16936">
    <property type="entry name" value="HATPase_RsbW-like"/>
    <property type="match status" value="1"/>
</dbReference>
<feature type="compositionally biased region" description="Basic and acidic residues" evidence="2">
    <location>
        <begin position="328"/>
        <end position="338"/>
    </location>
</feature>
<dbReference type="EMBL" id="JBHYTS010000066">
    <property type="protein sequence ID" value="MFE1754730.1"/>
    <property type="molecule type" value="Genomic_DNA"/>
</dbReference>
<dbReference type="InterPro" id="IPR013656">
    <property type="entry name" value="PAS_4"/>
</dbReference>
<dbReference type="InterPro" id="IPR036457">
    <property type="entry name" value="PPM-type-like_dom_sf"/>
</dbReference>
<dbReference type="InterPro" id="IPR003018">
    <property type="entry name" value="GAF"/>
</dbReference>
<keyword evidence="1" id="KW-0378">Hydrolase</keyword>
<dbReference type="Proteomes" id="UP001599756">
    <property type="component" value="Unassembled WGS sequence"/>
</dbReference>
<dbReference type="Gene3D" id="3.30.565.10">
    <property type="entry name" value="Histidine kinase-like ATPase, C-terminal domain"/>
    <property type="match status" value="1"/>
</dbReference>
<dbReference type="CDD" id="cd00130">
    <property type="entry name" value="PAS"/>
    <property type="match status" value="1"/>
</dbReference>
<reference evidence="4 5" key="1">
    <citation type="submission" date="2024-09" db="EMBL/GenBank/DDBJ databases">
        <title>The Natural Products Discovery Center: Release of the First 8490 Sequenced Strains for Exploring Actinobacteria Biosynthetic Diversity.</title>
        <authorList>
            <person name="Kalkreuter E."/>
            <person name="Kautsar S.A."/>
            <person name="Yang D."/>
            <person name="Bader C.D."/>
            <person name="Teijaro C.N."/>
            <person name="Fluegel L."/>
            <person name="Davis C.M."/>
            <person name="Simpson J.R."/>
            <person name="Lauterbach L."/>
            <person name="Steele A.D."/>
            <person name="Gui C."/>
            <person name="Meng S."/>
            <person name="Li G."/>
            <person name="Viehrig K."/>
            <person name="Ye F."/>
            <person name="Su P."/>
            <person name="Kiefer A.F."/>
            <person name="Nichols A."/>
            <person name="Cepeda A.J."/>
            <person name="Yan W."/>
            <person name="Fan B."/>
            <person name="Jiang Y."/>
            <person name="Adhikari A."/>
            <person name="Zheng C.-J."/>
            <person name="Schuster L."/>
            <person name="Cowan T.M."/>
            <person name="Smanski M.J."/>
            <person name="Chevrette M.G."/>
            <person name="De Carvalho L.P.S."/>
            <person name="Shen B."/>
        </authorList>
    </citation>
    <scope>NUCLEOTIDE SEQUENCE [LARGE SCALE GENOMIC DNA]</scope>
    <source>
        <strain evidence="4 5">NPDC059500</strain>
    </source>
</reference>